<feature type="binding site" evidence="5">
    <location>
        <position position="42"/>
    </location>
    <ligand>
        <name>FMN</name>
        <dbReference type="ChEBI" id="CHEBI:58210"/>
    </ligand>
</feature>
<feature type="binding site" evidence="5">
    <location>
        <begin position="13"/>
        <end position="15"/>
    </location>
    <ligand>
        <name>FMN</name>
        <dbReference type="ChEBI" id="CHEBI:58210"/>
    </ligand>
</feature>
<dbReference type="Pfam" id="PF02441">
    <property type="entry name" value="Flavoprotein"/>
    <property type="match status" value="1"/>
</dbReference>
<keyword evidence="4 5" id="KW-0808">Transferase</keyword>
<name>A0A2S9J409_9SPHI</name>
<dbReference type="InterPro" id="IPR004507">
    <property type="entry name" value="UbiX-like"/>
</dbReference>
<feature type="binding site" evidence="5">
    <location>
        <position position="126"/>
    </location>
    <ligand>
        <name>FMN</name>
        <dbReference type="ChEBI" id="CHEBI:58210"/>
    </ligand>
</feature>
<dbReference type="Gene3D" id="3.40.50.1950">
    <property type="entry name" value="Flavin prenyltransferase-like"/>
    <property type="match status" value="1"/>
</dbReference>
<reference evidence="7 8" key="1">
    <citation type="submission" date="2018-02" db="EMBL/GenBank/DDBJ databases">
        <title>The draft genome of Sphingobacterium sp. 5JN-11.</title>
        <authorList>
            <person name="Liu L."/>
            <person name="Li L."/>
            <person name="Liang L."/>
            <person name="Zhang X."/>
            <person name="Wang T."/>
        </authorList>
    </citation>
    <scope>NUCLEOTIDE SEQUENCE [LARGE SCALE GENOMIC DNA]</scope>
    <source>
        <strain evidence="7 8">5JN-11</strain>
    </source>
</reference>
<feature type="binding site" evidence="5">
    <location>
        <position position="156"/>
    </location>
    <ligand>
        <name>dimethylallyl phosphate</name>
        <dbReference type="ChEBI" id="CHEBI:88052"/>
    </ligand>
</feature>
<comment type="caution">
    <text evidence="5">Lacks conserved residue(s) required for the propagation of feature annotation.</text>
</comment>
<dbReference type="RefSeq" id="WP_105716727.1">
    <property type="nucleotide sequence ID" value="NZ_PVBQ01000006.1"/>
</dbReference>
<gene>
    <name evidence="5" type="primary">ubiX</name>
    <name evidence="7" type="ORF">C5745_09295</name>
</gene>
<feature type="binding site" evidence="5">
    <location>
        <position position="172"/>
    </location>
    <ligand>
        <name>dimethylallyl phosphate</name>
        <dbReference type="ChEBI" id="CHEBI:88052"/>
    </ligand>
</feature>
<keyword evidence="1 5" id="KW-0637">Prenyltransferase</keyword>
<evidence type="ECO:0000313" key="8">
    <source>
        <dbReference type="Proteomes" id="UP000239711"/>
    </source>
</evidence>
<keyword evidence="7" id="KW-0456">Lyase</keyword>
<dbReference type="HAMAP" id="MF_01984">
    <property type="entry name" value="ubiX_pad"/>
    <property type="match status" value="1"/>
</dbReference>
<comment type="function">
    <text evidence="5">Flavin prenyltransferase that catalyzes the synthesis of the prenylated FMN cofactor (prenyl-FMN) for 4-hydroxy-3-polyprenylbenzoic acid decarboxylase UbiD. The prenyltransferase is metal-independent and links a dimethylallyl moiety from dimethylallyl monophosphate (DMAP) to the flavin N5 and C6 atoms of FMN.</text>
</comment>
<evidence type="ECO:0000256" key="3">
    <source>
        <dbReference type="ARBA" id="ARBA00022643"/>
    </source>
</evidence>
<feature type="domain" description="Flavoprotein" evidence="6">
    <location>
        <begin position="5"/>
        <end position="174"/>
    </location>
</feature>
<dbReference type="GO" id="GO:0016829">
    <property type="term" value="F:lyase activity"/>
    <property type="evidence" value="ECO:0007669"/>
    <property type="project" value="UniProtKB-KW"/>
</dbReference>
<evidence type="ECO:0000256" key="5">
    <source>
        <dbReference type="HAMAP-Rule" id="MF_01984"/>
    </source>
</evidence>
<keyword evidence="8" id="KW-1185">Reference proteome</keyword>
<accession>A0A2S9J409</accession>
<keyword evidence="2 5" id="KW-0285">Flavoprotein</keyword>
<dbReference type="InterPro" id="IPR003382">
    <property type="entry name" value="Flavoprotein"/>
</dbReference>
<sequence>MKKKKKIIVAITGASGSIYAKVLLDKLSKLDDQVAEVGVVMSDNAKDVWTFELGADNYQHYPFTFYNKNDFMAPFASGSARFDTMIVCPCSMGTLGRIAQGISSDLTTRAADVILKERRKLVLVTRETPLSTIHIQNMNLVTQAGGIICPASPSFYSLPKTFEELAATVIDRVLSLSDIDVASYAWGDQQ</sequence>
<comment type="similarity">
    <text evidence="5">Belongs to the UbiX/PAD1 family.</text>
</comment>
<dbReference type="NCBIfam" id="TIGR00421">
    <property type="entry name" value="ubiX_pad"/>
    <property type="match status" value="1"/>
</dbReference>
<dbReference type="GO" id="GO:0106141">
    <property type="term" value="F:flavin prenyltransferase activity"/>
    <property type="evidence" value="ECO:0007669"/>
    <property type="project" value="UniProtKB-EC"/>
</dbReference>
<feature type="binding site" evidence="5">
    <location>
        <begin position="91"/>
        <end position="94"/>
    </location>
    <ligand>
        <name>FMN</name>
        <dbReference type="ChEBI" id="CHEBI:58210"/>
    </ligand>
</feature>
<evidence type="ECO:0000256" key="1">
    <source>
        <dbReference type="ARBA" id="ARBA00022602"/>
    </source>
</evidence>
<dbReference type="InterPro" id="IPR036551">
    <property type="entry name" value="Flavin_trans-like"/>
</dbReference>
<comment type="catalytic activity">
    <reaction evidence="5">
        <text>dimethylallyl phosphate + FMNH2 = prenylated FMNH2 + phosphate</text>
        <dbReference type="Rhea" id="RHEA:37743"/>
        <dbReference type="ChEBI" id="CHEBI:43474"/>
        <dbReference type="ChEBI" id="CHEBI:57618"/>
        <dbReference type="ChEBI" id="CHEBI:87467"/>
        <dbReference type="ChEBI" id="CHEBI:88052"/>
        <dbReference type="EC" id="2.5.1.129"/>
    </reaction>
</comment>
<dbReference type="Proteomes" id="UP000239711">
    <property type="component" value="Unassembled WGS sequence"/>
</dbReference>
<organism evidence="7 8">
    <name type="scientific">Sphingobacterium haloxyli</name>
    <dbReference type="NCBI Taxonomy" id="2100533"/>
    <lineage>
        <taxon>Bacteria</taxon>
        <taxon>Pseudomonadati</taxon>
        <taxon>Bacteroidota</taxon>
        <taxon>Sphingobacteriia</taxon>
        <taxon>Sphingobacteriales</taxon>
        <taxon>Sphingobacteriaceae</taxon>
        <taxon>Sphingobacterium</taxon>
    </lineage>
</organism>
<dbReference type="OrthoDB" id="9781577at2"/>
<comment type="caution">
    <text evidence="7">The sequence shown here is derived from an EMBL/GenBank/DDBJ whole genome shotgun (WGS) entry which is preliminary data.</text>
</comment>
<keyword evidence="3 5" id="KW-0288">FMN</keyword>
<dbReference type="EC" id="2.5.1.129" evidence="5"/>
<proteinExistence type="inferred from homology"/>
<protein>
    <recommendedName>
        <fullName evidence="5">Flavin prenyltransferase UbiX</fullName>
        <ecNumber evidence="5">2.5.1.129</ecNumber>
    </recommendedName>
</protein>
<evidence type="ECO:0000256" key="4">
    <source>
        <dbReference type="ARBA" id="ARBA00022679"/>
    </source>
</evidence>
<evidence type="ECO:0000259" key="6">
    <source>
        <dbReference type="Pfam" id="PF02441"/>
    </source>
</evidence>
<evidence type="ECO:0000256" key="2">
    <source>
        <dbReference type="ARBA" id="ARBA00022630"/>
    </source>
</evidence>
<dbReference type="SUPFAM" id="SSF52507">
    <property type="entry name" value="Homo-oligomeric flavin-containing Cys decarboxylases, HFCD"/>
    <property type="match status" value="1"/>
</dbReference>
<evidence type="ECO:0000313" key="7">
    <source>
        <dbReference type="EMBL" id="PRD47505.1"/>
    </source>
</evidence>
<dbReference type="EMBL" id="PVBQ01000006">
    <property type="protein sequence ID" value="PRD47505.1"/>
    <property type="molecule type" value="Genomic_DNA"/>
</dbReference>
<dbReference type="AlphaFoldDB" id="A0A2S9J409"/>